<dbReference type="Proteomes" id="UP001157418">
    <property type="component" value="Unassembled WGS sequence"/>
</dbReference>
<dbReference type="PANTHER" id="PTHR46116">
    <property type="entry name" value="(E3-INDEPENDENT) E2 UBIQUITIN-CONJUGATING ENZYME"/>
    <property type="match status" value="1"/>
</dbReference>
<feature type="chain" id="PRO_5043538260" description="UBC core domain-containing protein" evidence="3">
    <location>
        <begin position="19"/>
        <end position="175"/>
    </location>
</feature>
<evidence type="ECO:0000313" key="4">
    <source>
        <dbReference type="EMBL" id="CAH1439444.1"/>
    </source>
</evidence>
<protein>
    <recommendedName>
        <fullName evidence="6">UBC core domain-containing protein</fullName>
    </recommendedName>
</protein>
<evidence type="ECO:0008006" key="6">
    <source>
        <dbReference type="Google" id="ProtNLM"/>
    </source>
</evidence>
<dbReference type="AlphaFoldDB" id="A0AAU9NNK0"/>
<feature type="signal peptide" evidence="3">
    <location>
        <begin position="1"/>
        <end position="18"/>
    </location>
</feature>
<evidence type="ECO:0000256" key="3">
    <source>
        <dbReference type="SAM" id="SignalP"/>
    </source>
</evidence>
<proteinExistence type="predicted"/>
<dbReference type="EMBL" id="CAKMRJ010004844">
    <property type="protein sequence ID" value="CAH1439444.1"/>
    <property type="molecule type" value="Genomic_DNA"/>
</dbReference>
<keyword evidence="3" id="KW-0732">Signal</keyword>
<organism evidence="4 5">
    <name type="scientific">Lactuca virosa</name>
    <dbReference type="NCBI Taxonomy" id="75947"/>
    <lineage>
        <taxon>Eukaryota</taxon>
        <taxon>Viridiplantae</taxon>
        <taxon>Streptophyta</taxon>
        <taxon>Embryophyta</taxon>
        <taxon>Tracheophyta</taxon>
        <taxon>Spermatophyta</taxon>
        <taxon>Magnoliopsida</taxon>
        <taxon>eudicotyledons</taxon>
        <taxon>Gunneridae</taxon>
        <taxon>Pentapetalae</taxon>
        <taxon>asterids</taxon>
        <taxon>campanulids</taxon>
        <taxon>Asterales</taxon>
        <taxon>Asteraceae</taxon>
        <taxon>Cichorioideae</taxon>
        <taxon>Cichorieae</taxon>
        <taxon>Lactucinae</taxon>
        <taxon>Lactuca</taxon>
    </lineage>
</organism>
<dbReference type="GO" id="GO:0061631">
    <property type="term" value="F:ubiquitin conjugating enzyme activity"/>
    <property type="evidence" value="ECO:0007669"/>
    <property type="project" value="TreeGrafter"/>
</dbReference>
<reference evidence="4 5" key="1">
    <citation type="submission" date="2022-01" db="EMBL/GenBank/DDBJ databases">
        <authorList>
            <person name="Xiong W."/>
            <person name="Schranz E."/>
        </authorList>
    </citation>
    <scope>NUCLEOTIDE SEQUENCE [LARGE SCALE GENOMIC DNA]</scope>
</reference>
<keyword evidence="5" id="KW-1185">Reference proteome</keyword>
<keyword evidence="1" id="KW-0808">Transferase</keyword>
<sequence length="175" mass="19202">MWIPGTSTMLQVLVSIQGLILNAKSYFNEPGYAKTSGSVNGEKSSIQYNESTLILSLKTMNFEDLVSGHFGKRVCDILMACKAYTEGVQVGCLVRGGVQDVDEGNNGISCSDKFKGEVVAYVKTLVATFKSIGAKEEEFIWLSEKEILPSHAPAPFTSSRIFTKKKKILFLYPIS</sequence>
<accession>A0AAU9NNK0</accession>
<dbReference type="InterPro" id="IPR016135">
    <property type="entry name" value="UBQ-conjugating_enzyme/RWD"/>
</dbReference>
<keyword evidence="2" id="KW-0833">Ubl conjugation pathway</keyword>
<comment type="caution">
    <text evidence="4">The sequence shown here is derived from an EMBL/GenBank/DDBJ whole genome shotgun (WGS) entry which is preliminary data.</text>
</comment>
<dbReference type="PANTHER" id="PTHR46116:SF41">
    <property type="entry name" value="UBIQUITIN-CONJUGATING ENZYME E2 25-RELATED"/>
    <property type="match status" value="1"/>
</dbReference>
<dbReference type="Gene3D" id="3.10.110.10">
    <property type="entry name" value="Ubiquitin Conjugating Enzyme"/>
    <property type="match status" value="1"/>
</dbReference>
<name>A0AAU9NNK0_9ASTR</name>
<gene>
    <name evidence="4" type="ORF">LVIROSA_LOCUS25637</name>
</gene>
<evidence type="ECO:0000313" key="5">
    <source>
        <dbReference type="Proteomes" id="UP001157418"/>
    </source>
</evidence>
<evidence type="ECO:0000256" key="1">
    <source>
        <dbReference type="ARBA" id="ARBA00022679"/>
    </source>
</evidence>
<evidence type="ECO:0000256" key="2">
    <source>
        <dbReference type="ARBA" id="ARBA00022786"/>
    </source>
</evidence>